<sequence>MERDPREAAMPDQPAVPEPSEPRAAPDAELEPIDAEIVEPAEPAALTPPPFVPTDYTDQGVPTLDYVRDKIEGRSATAMGWEELRTAEVEEAEKKFAEREEKGRAKLEELRRQMGL</sequence>
<dbReference type="Proteomes" id="UP001501598">
    <property type="component" value="Unassembled WGS sequence"/>
</dbReference>
<accession>A0ABP8RXJ1</accession>
<proteinExistence type="predicted"/>
<gene>
    <name evidence="2" type="ORF">GCM10023175_46370</name>
</gene>
<feature type="region of interest" description="Disordered" evidence="1">
    <location>
        <begin position="1"/>
        <end position="35"/>
    </location>
</feature>
<evidence type="ECO:0000313" key="2">
    <source>
        <dbReference type="EMBL" id="GAA4552476.1"/>
    </source>
</evidence>
<keyword evidence="3" id="KW-1185">Reference proteome</keyword>
<name>A0ABP8RXJ1_9PSEU</name>
<organism evidence="2 3">
    <name type="scientific">Pseudonocardia xishanensis</name>
    <dbReference type="NCBI Taxonomy" id="630995"/>
    <lineage>
        <taxon>Bacteria</taxon>
        <taxon>Bacillati</taxon>
        <taxon>Actinomycetota</taxon>
        <taxon>Actinomycetes</taxon>
        <taxon>Pseudonocardiales</taxon>
        <taxon>Pseudonocardiaceae</taxon>
        <taxon>Pseudonocardia</taxon>
    </lineage>
</organism>
<reference evidence="3" key="1">
    <citation type="journal article" date="2019" name="Int. J. Syst. Evol. Microbiol.">
        <title>The Global Catalogue of Microorganisms (GCM) 10K type strain sequencing project: providing services to taxonomists for standard genome sequencing and annotation.</title>
        <authorList>
            <consortium name="The Broad Institute Genomics Platform"/>
            <consortium name="The Broad Institute Genome Sequencing Center for Infectious Disease"/>
            <person name="Wu L."/>
            <person name="Ma J."/>
        </authorList>
    </citation>
    <scope>NUCLEOTIDE SEQUENCE [LARGE SCALE GENOMIC DNA]</scope>
    <source>
        <strain evidence="3">JCM 17906</strain>
    </source>
</reference>
<protein>
    <recommendedName>
        <fullName evidence="4">PspA domain-containing protein</fullName>
    </recommendedName>
</protein>
<comment type="caution">
    <text evidence="2">The sequence shown here is derived from an EMBL/GenBank/DDBJ whole genome shotgun (WGS) entry which is preliminary data.</text>
</comment>
<evidence type="ECO:0000313" key="3">
    <source>
        <dbReference type="Proteomes" id="UP001501598"/>
    </source>
</evidence>
<evidence type="ECO:0000256" key="1">
    <source>
        <dbReference type="SAM" id="MobiDB-lite"/>
    </source>
</evidence>
<evidence type="ECO:0008006" key="4">
    <source>
        <dbReference type="Google" id="ProtNLM"/>
    </source>
</evidence>
<dbReference type="EMBL" id="BAABGT010000072">
    <property type="protein sequence ID" value="GAA4552476.1"/>
    <property type="molecule type" value="Genomic_DNA"/>
</dbReference>